<feature type="transmembrane region" description="Helical" evidence="5">
    <location>
        <begin position="238"/>
        <end position="258"/>
    </location>
</feature>
<evidence type="ECO:0000256" key="5">
    <source>
        <dbReference type="SAM" id="Phobius"/>
    </source>
</evidence>
<keyword evidence="2 5" id="KW-0812">Transmembrane</keyword>
<evidence type="ECO:0000256" key="2">
    <source>
        <dbReference type="ARBA" id="ARBA00022692"/>
    </source>
</evidence>
<sequence length="294" mass="30904">MPLRDVLIALVVVAIWGFNFTIIKLSVAEMPPLLAAALRFFFAAVPVIFFIKRPQAPWLLVMGYGLFMGCALYALLNLALFMGLSASLASLALQVQAMFTIGLAFFVFGEVPRKLQMVGAAVAFSGIGVIAWGHGAGAELLPLGILMLAALSWGIANILSKKAGSIPMVPFTVWGNVFASIPLFVLSFAFEGGPAIVTSIDPPSWNAVGLIAFLAYPATLFGFAMWSGLLSRHSAATVAPFTLLVPIAGISSGVLILGETLYPVDLAGGVLVFCGLILTVIRIKPKQAPIQPGA</sequence>
<feature type="transmembrane region" description="Helical" evidence="5">
    <location>
        <begin position="115"/>
        <end position="134"/>
    </location>
</feature>
<feature type="domain" description="EamA" evidence="6">
    <location>
        <begin position="145"/>
        <end position="280"/>
    </location>
</feature>
<dbReference type="InterPro" id="IPR050638">
    <property type="entry name" value="AA-Vitamin_Transporters"/>
</dbReference>
<dbReference type="SUPFAM" id="SSF103481">
    <property type="entry name" value="Multidrug resistance efflux transporter EmrE"/>
    <property type="match status" value="2"/>
</dbReference>
<feature type="transmembrane region" description="Helical" evidence="5">
    <location>
        <begin position="33"/>
        <end position="51"/>
    </location>
</feature>
<feature type="transmembrane region" description="Helical" evidence="5">
    <location>
        <begin position="58"/>
        <end position="82"/>
    </location>
</feature>
<feature type="transmembrane region" description="Helical" evidence="5">
    <location>
        <begin position="140"/>
        <end position="159"/>
    </location>
</feature>
<protein>
    <submittedName>
        <fullName evidence="7">O-acetylserine/cysteine efflux transporter</fullName>
    </submittedName>
</protein>
<name>A0A1G7SBG3_9HYPH</name>
<keyword evidence="4 5" id="KW-0472">Membrane</keyword>
<organism evidence="7 8">
    <name type="scientific">Pelagibacterium luteolum</name>
    <dbReference type="NCBI Taxonomy" id="440168"/>
    <lineage>
        <taxon>Bacteria</taxon>
        <taxon>Pseudomonadati</taxon>
        <taxon>Pseudomonadota</taxon>
        <taxon>Alphaproteobacteria</taxon>
        <taxon>Hyphomicrobiales</taxon>
        <taxon>Devosiaceae</taxon>
        <taxon>Pelagibacterium</taxon>
    </lineage>
</organism>
<feature type="domain" description="EamA" evidence="6">
    <location>
        <begin position="6"/>
        <end position="131"/>
    </location>
</feature>
<dbReference type="AlphaFoldDB" id="A0A1G7SBG3"/>
<dbReference type="PANTHER" id="PTHR32322:SF9">
    <property type="entry name" value="AMINO-ACID METABOLITE EFFLUX PUMP-RELATED"/>
    <property type="match status" value="1"/>
</dbReference>
<feature type="transmembrane region" description="Helical" evidence="5">
    <location>
        <begin position="264"/>
        <end position="281"/>
    </location>
</feature>
<evidence type="ECO:0000313" key="8">
    <source>
        <dbReference type="Proteomes" id="UP000199495"/>
    </source>
</evidence>
<gene>
    <name evidence="7" type="ORF">SAMN04487974_101408</name>
</gene>
<dbReference type="PANTHER" id="PTHR32322">
    <property type="entry name" value="INNER MEMBRANE TRANSPORTER"/>
    <property type="match status" value="1"/>
</dbReference>
<keyword evidence="8" id="KW-1185">Reference proteome</keyword>
<dbReference type="InterPro" id="IPR037185">
    <property type="entry name" value="EmrE-like"/>
</dbReference>
<feature type="transmembrane region" description="Helical" evidence="5">
    <location>
        <begin position="171"/>
        <end position="190"/>
    </location>
</feature>
<accession>A0A1G7SBG3</accession>
<dbReference type="STRING" id="440168.SAMN04487974_101408"/>
<evidence type="ECO:0000256" key="1">
    <source>
        <dbReference type="ARBA" id="ARBA00004141"/>
    </source>
</evidence>
<dbReference type="InterPro" id="IPR000620">
    <property type="entry name" value="EamA_dom"/>
</dbReference>
<reference evidence="7 8" key="1">
    <citation type="submission" date="2016-10" db="EMBL/GenBank/DDBJ databases">
        <authorList>
            <person name="de Groot N.N."/>
        </authorList>
    </citation>
    <scope>NUCLEOTIDE SEQUENCE [LARGE SCALE GENOMIC DNA]</scope>
    <source>
        <strain evidence="7 8">CGMCC 1.10267</strain>
    </source>
</reference>
<dbReference type="Proteomes" id="UP000199495">
    <property type="component" value="Unassembled WGS sequence"/>
</dbReference>
<dbReference type="Pfam" id="PF00892">
    <property type="entry name" value="EamA"/>
    <property type="match status" value="2"/>
</dbReference>
<dbReference type="GO" id="GO:0016020">
    <property type="term" value="C:membrane"/>
    <property type="evidence" value="ECO:0007669"/>
    <property type="project" value="UniProtKB-SubCell"/>
</dbReference>
<dbReference type="OrthoDB" id="7158585at2"/>
<proteinExistence type="predicted"/>
<comment type="subcellular location">
    <subcellularLocation>
        <location evidence="1">Membrane</location>
        <topology evidence="1">Multi-pass membrane protein</topology>
    </subcellularLocation>
</comment>
<feature type="transmembrane region" description="Helical" evidence="5">
    <location>
        <begin position="205"/>
        <end position="226"/>
    </location>
</feature>
<evidence type="ECO:0000259" key="6">
    <source>
        <dbReference type="Pfam" id="PF00892"/>
    </source>
</evidence>
<dbReference type="RefSeq" id="WP_090590581.1">
    <property type="nucleotide sequence ID" value="NZ_FNCS01000001.1"/>
</dbReference>
<evidence type="ECO:0000256" key="4">
    <source>
        <dbReference type="ARBA" id="ARBA00023136"/>
    </source>
</evidence>
<evidence type="ECO:0000313" key="7">
    <source>
        <dbReference type="EMBL" id="SDG20274.1"/>
    </source>
</evidence>
<dbReference type="EMBL" id="FNCS01000001">
    <property type="protein sequence ID" value="SDG20274.1"/>
    <property type="molecule type" value="Genomic_DNA"/>
</dbReference>
<feature type="transmembrane region" description="Helical" evidence="5">
    <location>
        <begin position="88"/>
        <end position="108"/>
    </location>
</feature>
<evidence type="ECO:0000256" key="3">
    <source>
        <dbReference type="ARBA" id="ARBA00022989"/>
    </source>
</evidence>
<keyword evidence="3 5" id="KW-1133">Transmembrane helix</keyword>
<feature type="transmembrane region" description="Helical" evidence="5">
    <location>
        <begin position="7"/>
        <end position="27"/>
    </location>
</feature>